<comment type="caution">
    <text evidence="2">The sequence shown here is derived from an EMBL/GenBank/DDBJ whole genome shotgun (WGS) entry which is preliminary data.</text>
</comment>
<dbReference type="OrthoDB" id="3502798at2759"/>
<dbReference type="Proteomes" id="UP000664132">
    <property type="component" value="Unassembled WGS sequence"/>
</dbReference>
<keyword evidence="1" id="KW-0812">Transmembrane</keyword>
<organism evidence="2 3">
    <name type="scientific">Cadophora malorum</name>
    <dbReference type="NCBI Taxonomy" id="108018"/>
    <lineage>
        <taxon>Eukaryota</taxon>
        <taxon>Fungi</taxon>
        <taxon>Dikarya</taxon>
        <taxon>Ascomycota</taxon>
        <taxon>Pezizomycotina</taxon>
        <taxon>Leotiomycetes</taxon>
        <taxon>Helotiales</taxon>
        <taxon>Ploettnerulaceae</taxon>
        <taxon>Cadophora</taxon>
    </lineage>
</organism>
<keyword evidence="1" id="KW-1133">Transmembrane helix</keyword>
<protein>
    <submittedName>
        <fullName evidence="2">Uncharacterized protein</fullName>
    </submittedName>
</protein>
<keyword evidence="1" id="KW-0472">Membrane</keyword>
<evidence type="ECO:0000313" key="3">
    <source>
        <dbReference type="Proteomes" id="UP000664132"/>
    </source>
</evidence>
<proteinExistence type="predicted"/>
<evidence type="ECO:0000256" key="1">
    <source>
        <dbReference type="SAM" id="Phobius"/>
    </source>
</evidence>
<dbReference type="EMBL" id="JAFJYH010000236">
    <property type="protein sequence ID" value="KAG4415099.1"/>
    <property type="molecule type" value="Genomic_DNA"/>
</dbReference>
<accession>A0A8H7T4M9</accession>
<keyword evidence="3" id="KW-1185">Reference proteome</keyword>
<sequence>MPLQILRTAVTVRPCIFSRRTSVFSFLYLRLSSKLSLIRLEYRQIAEAMYRSSFTAIVVALVTSIAALSVRSSSLAPRAKFCMPTNSSSSSLTGLCSLAAADTTNNTHSTKPTHFMYFPPPSSAATPDNGDLLVLSKKHYKTIFNLTNGKLTTPNGMSCLIYFEDLSQGTPVVCGAFPNPKSMARNQTWRAENQCLFNVLTKVLVPVVQWRGLSSASLALQIRRSEPDKLLDYCGSGCDNTYEHYPAAFIVEPA</sequence>
<evidence type="ECO:0000313" key="2">
    <source>
        <dbReference type="EMBL" id="KAG4415099.1"/>
    </source>
</evidence>
<dbReference type="AlphaFoldDB" id="A0A8H7T4M9"/>
<name>A0A8H7T4M9_9HELO</name>
<gene>
    <name evidence="2" type="ORF">IFR04_011778</name>
</gene>
<feature type="transmembrane region" description="Helical" evidence="1">
    <location>
        <begin position="49"/>
        <end position="70"/>
    </location>
</feature>
<reference evidence="2" key="1">
    <citation type="submission" date="2021-02" db="EMBL/GenBank/DDBJ databases">
        <title>Genome sequence Cadophora malorum strain M34.</title>
        <authorList>
            <person name="Stefanovic E."/>
            <person name="Vu D."/>
            <person name="Scully C."/>
            <person name="Dijksterhuis J."/>
            <person name="Roader J."/>
            <person name="Houbraken J."/>
        </authorList>
    </citation>
    <scope>NUCLEOTIDE SEQUENCE</scope>
    <source>
        <strain evidence="2">M34</strain>
    </source>
</reference>